<evidence type="ECO:0000313" key="10">
    <source>
        <dbReference type="Proteomes" id="UP001141327"/>
    </source>
</evidence>
<evidence type="ECO:0000256" key="4">
    <source>
        <dbReference type="ARBA" id="ARBA00023163"/>
    </source>
</evidence>
<keyword evidence="10" id="KW-1185">Reference proteome</keyword>
<dbReference type="EMBL" id="JAPMOS010000041">
    <property type="protein sequence ID" value="KAJ4457694.1"/>
    <property type="molecule type" value="Genomic_DNA"/>
</dbReference>
<sequence length="126" mass="13851">MTEFSIYRKSTLGIALAETLDEFYAQGVINKDFATRIQQHFDKVINERLANSSASKINPLKAHLHTYRFCDNVWTFVLQRMKCTIEGAPLNIDGPVKIVACDGKFSQPGAAATATATATAASDDHE</sequence>
<dbReference type="Pfam" id="PF02268">
    <property type="entry name" value="TFIIA_gamma_N"/>
    <property type="match status" value="1"/>
</dbReference>
<dbReference type="SUPFAM" id="SSF50784">
    <property type="entry name" value="Transcription factor IIA (TFIIA), beta-barrel domain"/>
    <property type="match status" value="1"/>
</dbReference>
<dbReference type="CDD" id="cd10145">
    <property type="entry name" value="TFIIA_gamma_N"/>
    <property type="match status" value="1"/>
</dbReference>
<comment type="similarity">
    <text evidence="2 6">Belongs to the TFIIA subunit 2 family.</text>
</comment>
<evidence type="ECO:0000256" key="3">
    <source>
        <dbReference type="ARBA" id="ARBA00023015"/>
    </source>
</evidence>
<comment type="caution">
    <text evidence="9">The sequence shown here is derived from an EMBL/GenBank/DDBJ whole genome shotgun (WGS) entry which is preliminary data.</text>
</comment>
<keyword evidence="4 6" id="KW-0804">Transcription</keyword>
<dbReference type="InterPro" id="IPR003194">
    <property type="entry name" value="TFIIA_gsu"/>
</dbReference>
<dbReference type="InterPro" id="IPR009083">
    <property type="entry name" value="TFIIA_a-hlx"/>
</dbReference>
<dbReference type="InterPro" id="IPR015871">
    <property type="entry name" value="TFIIA_gsu_C"/>
</dbReference>
<dbReference type="Pfam" id="PF02751">
    <property type="entry name" value="TFIIA_gamma_C"/>
    <property type="match status" value="1"/>
</dbReference>
<feature type="domain" description="Transcription initiation factor IIA gamma subunit N-terminal" evidence="7">
    <location>
        <begin position="4"/>
        <end position="49"/>
    </location>
</feature>
<protein>
    <recommendedName>
        <fullName evidence="6">Transcription initiation factor IIA subunit 2</fullName>
    </recommendedName>
</protein>
<evidence type="ECO:0000256" key="2">
    <source>
        <dbReference type="ARBA" id="ARBA00007675"/>
    </source>
</evidence>
<evidence type="ECO:0000256" key="5">
    <source>
        <dbReference type="ARBA" id="ARBA00023242"/>
    </source>
</evidence>
<feature type="domain" description="Transcription initiation factor IIA gamma subunit C-terminal" evidence="8">
    <location>
        <begin position="61"/>
        <end position="103"/>
    </location>
</feature>
<proteinExistence type="inferred from homology"/>
<keyword evidence="3 6" id="KW-0805">Transcription regulation</keyword>
<evidence type="ECO:0000256" key="1">
    <source>
        <dbReference type="ARBA" id="ARBA00004123"/>
    </source>
</evidence>
<evidence type="ECO:0000259" key="7">
    <source>
        <dbReference type="Pfam" id="PF02268"/>
    </source>
</evidence>
<evidence type="ECO:0000313" key="9">
    <source>
        <dbReference type="EMBL" id="KAJ4457694.1"/>
    </source>
</evidence>
<organism evidence="9 10">
    <name type="scientific">Paratrimastix pyriformis</name>
    <dbReference type="NCBI Taxonomy" id="342808"/>
    <lineage>
        <taxon>Eukaryota</taxon>
        <taxon>Metamonada</taxon>
        <taxon>Preaxostyla</taxon>
        <taxon>Paratrimastigidae</taxon>
        <taxon>Paratrimastix</taxon>
    </lineage>
</organism>
<evidence type="ECO:0000256" key="6">
    <source>
        <dbReference type="PIRNR" id="PIRNR009415"/>
    </source>
</evidence>
<dbReference type="PIRSF" id="PIRSF009415">
    <property type="entry name" value="Hum_TFIIA_gamma"/>
    <property type="match status" value="1"/>
</dbReference>
<dbReference type="Proteomes" id="UP001141327">
    <property type="component" value="Unassembled WGS sequence"/>
</dbReference>
<comment type="function">
    <text evidence="6">TFIIA is a component of the transcription machinery of RNA polymerase II and plays an important role in transcriptional activation.</text>
</comment>
<dbReference type="InterPro" id="IPR015872">
    <property type="entry name" value="TFIIA_gsu_N"/>
</dbReference>
<reference evidence="9" key="1">
    <citation type="journal article" date="2022" name="bioRxiv">
        <title>Genomics of Preaxostyla Flagellates Illuminates Evolutionary Transitions and the Path Towards Mitochondrial Loss.</title>
        <authorList>
            <person name="Novak L.V.F."/>
            <person name="Treitli S.C."/>
            <person name="Pyrih J."/>
            <person name="Halakuc P."/>
            <person name="Pipaliya S.V."/>
            <person name="Vacek V."/>
            <person name="Brzon O."/>
            <person name="Soukal P."/>
            <person name="Eme L."/>
            <person name="Dacks J.B."/>
            <person name="Karnkowska A."/>
            <person name="Elias M."/>
            <person name="Hampl V."/>
        </authorList>
    </citation>
    <scope>NUCLEOTIDE SEQUENCE</scope>
    <source>
        <strain evidence="9">RCP-MX</strain>
    </source>
</reference>
<dbReference type="SUPFAM" id="SSF47396">
    <property type="entry name" value="Transcription factor IIA (TFIIA), alpha-helical domain"/>
    <property type="match status" value="1"/>
</dbReference>
<dbReference type="Gene3D" id="2.30.18.10">
    <property type="entry name" value="Transcription factor IIA (TFIIA), beta-barrel domain"/>
    <property type="match status" value="1"/>
</dbReference>
<accession>A0ABQ8UEK5</accession>
<dbReference type="CDD" id="cd10014">
    <property type="entry name" value="TFIIA_gamma_C"/>
    <property type="match status" value="1"/>
</dbReference>
<keyword evidence="5 6" id="KW-0539">Nucleus</keyword>
<dbReference type="PANTHER" id="PTHR10966">
    <property type="entry name" value="TRANSCRIPTION INITIATION FACTOR IIA SUBUNIT 2"/>
    <property type="match status" value="1"/>
</dbReference>
<name>A0ABQ8UEK5_9EUKA</name>
<dbReference type="Gene3D" id="1.10.287.190">
    <property type="entry name" value="Transcription factor IIA gamma subunit, alpha-helical domain"/>
    <property type="match status" value="1"/>
</dbReference>
<comment type="subcellular location">
    <subcellularLocation>
        <location evidence="1 6">Nucleus</location>
    </subcellularLocation>
</comment>
<dbReference type="InterPro" id="IPR009088">
    <property type="entry name" value="TFIIA_b-brl"/>
</dbReference>
<gene>
    <name evidence="9" type="ORF">PAPYR_6720</name>
</gene>
<evidence type="ECO:0000259" key="8">
    <source>
        <dbReference type="Pfam" id="PF02751"/>
    </source>
</evidence>